<gene>
    <name evidence="4" type="ORF">FHP08_00060</name>
</gene>
<dbReference type="PROSITE" id="PS51000">
    <property type="entry name" value="HTH_DEOR_2"/>
    <property type="match status" value="1"/>
</dbReference>
<reference evidence="4 5" key="1">
    <citation type="submission" date="2019-06" db="EMBL/GenBank/DDBJ databases">
        <title>Quisquiliibacterium sp. nov., isolated from a maize field.</title>
        <authorList>
            <person name="Lin S.-Y."/>
            <person name="Tsai C.-F."/>
            <person name="Young C.-C."/>
        </authorList>
    </citation>
    <scope>NUCLEOTIDE SEQUENCE [LARGE SCALE GENOMIC DNA]</scope>
    <source>
        <strain evidence="4 5">CC-CFT501</strain>
    </source>
</reference>
<evidence type="ECO:0000313" key="5">
    <source>
        <dbReference type="Proteomes" id="UP000321548"/>
    </source>
</evidence>
<protein>
    <submittedName>
        <fullName evidence="4">WYL domain-containing protein</fullName>
    </submittedName>
</protein>
<dbReference type="OrthoDB" id="6400324at2"/>
<dbReference type="InterPro" id="IPR051534">
    <property type="entry name" value="CBASS_pafABC_assoc_protein"/>
</dbReference>
<dbReference type="Pfam" id="PF13280">
    <property type="entry name" value="WYL"/>
    <property type="match status" value="1"/>
</dbReference>
<evidence type="ECO:0000256" key="2">
    <source>
        <dbReference type="ARBA" id="ARBA00023163"/>
    </source>
</evidence>
<dbReference type="InterPro" id="IPR036388">
    <property type="entry name" value="WH-like_DNA-bd_sf"/>
</dbReference>
<dbReference type="PANTHER" id="PTHR34580">
    <property type="match status" value="1"/>
</dbReference>
<keyword evidence="2" id="KW-0804">Transcription</keyword>
<dbReference type="Pfam" id="PF25583">
    <property type="entry name" value="WCX"/>
    <property type="match status" value="1"/>
</dbReference>
<keyword evidence="5" id="KW-1185">Reference proteome</keyword>
<dbReference type="PANTHER" id="PTHR34580:SF3">
    <property type="entry name" value="PROTEIN PAFB"/>
    <property type="match status" value="1"/>
</dbReference>
<dbReference type="Proteomes" id="UP000321548">
    <property type="component" value="Unassembled WGS sequence"/>
</dbReference>
<dbReference type="Gene3D" id="1.10.10.10">
    <property type="entry name" value="Winged helix-like DNA-binding domain superfamily/Winged helix DNA-binding domain"/>
    <property type="match status" value="1"/>
</dbReference>
<dbReference type="PROSITE" id="PS52050">
    <property type="entry name" value="WYL"/>
    <property type="match status" value="1"/>
</dbReference>
<accession>A0A5C8P3H6</accession>
<dbReference type="GO" id="GO:0003700">
    <property type="term" value="F:DNA-binding transcription factor activity"/>
    <property type="evidence" value="ECO:0007669"/>
    <property type="project" value="InterPro"/>
</dbReference>
<dbReference type="AlphaFoldDB" id="A0A5C8P3H6"/>
<dbReference type="InterPro" id="IPR057727">
    <property type="entry name" value="WCX_dom"/>
</dbReference>
<dbReference type="EMBL" id="VDUY01000001">
    <property type="protein sequence ID" value="TXL68142.1"/>
    <property type="molecule type" value="Genomic_DNA"/>
</dbReference>
<sequence length="324" mass="37259">MNQTERFYRIDQLINQRGLVPFDELMRELEVSRATLKRDLAYLRDRLNAPIVWDRERGGYCFAGGAATGPQYELPGLWFNDREILALLTMHRLLEELDTGGMLGPQIAPLIARLKALLGTAEGDPDEIIRRVRLIPAQNRPVPPVRFEVVGSALVKRQRVEIAYHTRSRNARSVREVSPQRLVHYRNAWYLDAWCHRSESLRVFALDAVEDARLVDRRARDLSLKTVEAELGSGYGIYRGTKLRWAVLRFSADAARWVRAEVWHPRQEGLALPDGRYELRIPYSQSPELEMDILRHGEQVEVVSPDSLRKRIAERLATAAAAYR</sequence>
<organism evidence="4 5">
    <name type="scientific">Zeimonas arvi</name>
    <dbReference type="NCBI Taxonomy" id="2498847"/>
    <lineage>
        <taxon>Bacteria</taxon>
        <taxon>Pseudomonadati</taxon>
        <taxon>Pseudomonadota</taxon>
        <taxon>Betaproteobacteria</taxon>
        <taxon>Burkholderiales</taxon>
        <taxon>Burkholderiaceae</taxon>
        <taxon>Zeimonas</taxon>
    </lineage>
</organism>
<comment type="caution">
    <text evidence="4">The sequence shown here is derived from an EMBL/GenBank/DDBJ whole genome shotgun (WGS) entry which is preliminary data.</text>
</comment>
<dbReference type="InterPro" id="IPR001034">
    <property type="entry name" value="DeoR_HTH"/>
</dbReference>
<feature type="domain" description="HTH deoR-type" evidence="3">
    <location>
        <begin position="3"/>
        <end position="62"/>
    </location>
</feature>
<evidence type="ECO:0000313" key="4">
    <source>
        <dbReference type="EMBL" id="TXL68142.1"/>
    </source>
</evidence>
<dbReference type="RefSeq" id="WP_147702283.1">
    <property type="nucleotide sequence ID" value="NZ_VDUY01000001.1"/>
</dbReference>
<dbReference type="SUPFAM" id="SSF46785">
    <property type="entry name" value="Winged helix' DNA-binding domain"/>
    <property type="match status" value="1"/>
</dbReference>
<name>A0A5C8P3H6_9BURK</name>
<evidence type="ECO:0000259" key="3">
    <source>
        <dbReference type="PROSITE" id="PS51000"/>
    </source>
</evidence>
<dbReference type="InterPro" id="IPR036390">
    <property type="entry name" value="WH_DNA-bd_sf"/>
</dbReference>
<proteinExistence type="predicted"/>
<evidence type="ECO:0000256" key="1">
    <source>
        <dbReference type="ARBA" id="ARBA00023015"/>
    </source>
</evidence>
<dbReference type="InterPro" id="IPR013196">
    <property type="entry name" value="HTH_11"/>
</dbReference>
<dbReference type="Pfam" id="PF08279">
    <property type="entry name" value="HTH_11"/>
    <property type="match status" value="1"/>
</dbReference>
<dbReference type="InterPro" id="IPR026881">
    <property type="entry name" value="WYL_dom"/>
</dbReference>
<keyword evidence="1" id="KW-0805">Transcription regulation</keyword>